<dbReference type="GO" id="GO:0005886">
    <property type="term" value="C:plasma membrane"/>
    <property type="evidence" value="ECO:0007669"/>
    <property type="project" value="UniProtKB-SubCell"/>
</dbReference>
<evidence type="ECO:0000256" key="5">
    <source>
        <dbReference type="SAM" id="Phobius"/>
    </source>
</evidence>
<evidence type="ECO:0000313" key="8">
    <source>
        <dbReference type="Proteomes" id="UP000189229"/>
    </source>
</evidence>
<evidence type="ECO:0000256" key="4">
    <source>
        <dbReference type="ARBA" id="ARBA00023136"/>
    </source>
</evidence>
<feature type="domain" description="Major facilitator superfamily (MFS) profile" evidence="6">
    <location>
        <begin position="20"/>
        <end position="160"/>
    </location>
</feature>
<dbReference type="Pfam" id="PF07690">
    <property type="entry name" value="MFS_1"/>
    <property type="match status" value="1"/>
</dbReference>
<evidence type="ECO:0000256" key="3">
    <source>
        <dbReference type="ARBA" id="ARBA00022989"/>
    </source>
</evidence>
<accession>A0A1V3XI76</accession>
<dbReference type="InterPro" id="IPR020846">
    <property type="entry name" value="MFS_dom"/>
</dbReference>
<keyword evidence="3 5" id="KW-1133">Transmembrane helix</keyword>
<dbReference type="PROSITE" id="PS50850">
    <property type="entry name" value="MFS"/>
    <property type="match status" value="1"/>
</dbReference>
<dbReference type="GO" id="GO:0022857">
    <property type="term" value="F:transmembrane transporter activity"/>
    <property type="evidence" value="ECO:0007669"/>
    <property type="project" value="InterPro"/>
</dbReference>
<dbReference type="PANTHER" id="PTHR42718:SF42">
    <property type="entry name" value="EXPORT PROTEIN"/>
    <property type="match status" value="1"/>
</dbReference>
<dbReference type="Gene3D" id="1.20.1720.10">
    <property type="entry name" value="Multidrug resistance protein D"/>
    <property type="match status" value="1"/>
</dbReference>
<dbReference type="EMBL" id="MVBM01000002">
    <property type="protein sequence ID" value="OOK78915.1"/>
    <property type="molecule type" value="Genomic_DNA"/>
</dbReference>
<reference evidence="7 8" key="1">
    <citation type="submission" date="2017-02" db="EMBL/GenBank/DDBJ databases">
        <title>Complete genome sequences of Mycobacterium kansasii strains isolated from rhesus macaques.</title>
        <authorList>
            <person name="Panda A."/>
            <person name="Nagaraj S."/>
            <person name="Zhao X."/>
            <person name="Tettelin H."/>
            <person name="Detolla L.J."/>
        </authorList>
    </citation>
    <scope>NUCLEOTIDE SEQUENCE [LARGE SCALE GENOMIC DNA]</scope>
    <source>
        <strain evidence="7 8">11-3813</strain>
    </source>
</reference>
<dbReference type="InterPro" id="IPR036259">
    <property type="entry name" value="MFS_trans_sf"/>
</dbReference>
<comment type="subcellular location">
    <subcellularLocation>
        <location evidence="1">Cell membrane</location>
        <topology evidence="1">Multi-pass membrane protein</topology>
    </subcellularLocation>
</comment>
<dbReference type="PANTHER" id="PTHR42718">
    <property type="entry name" value="MAJOR FACILITATOR SUPERFAMILY MULTIDRUG TRANSPORTER MFSC"/>
    <property type="match status" value="1"/>
</dbReference>
<feature type="transmembrane region" description="Helical" evidence="5">
    <location>
        <begin position="53"/>
        <end position="74"/>
    </location>
</feature>
<comment type="caution">
    <text evidence="7">The sequence shown here is derived from an EMBL/GenBank/DDBJ whole genome shotgun (WGS) entry which is preliminary data.</text>
</comment>
<feature type="transmembrane region" description="Helical" evidence="5">
    <location>
        <begin position="86"/>
        <end position="111"/>
    </location>
</feature>
<dbReference type="SUPFAM" id="SSF103473">
    <property type="entry name" value="MFS general substrate transporter"/>
    <property type="match status" value="1"/>
</dbReference>
<dbReference type="AlphaFoldDB" id="A0A1V3XI76"/>
<evidence type="ECO:0000256" key="1">
    <source>
        <dbReference type="ARBA" id="ARBA00004651"/>
    </source>
</evidence>
<dbReference type="InterPro" id="IPR011701">
    <property type="entry name" value="MFS"/>
</dbReference>
<feature type="transmembrane region" description="Helical" evidence="5">
    <location>
        <begin position="20"/>
        <end position="41"/>
    </location>
</feature>
<name>A0A1V3XI76_MYCKA</name>
<evidence type="ECO:0000259" key="6">
    <source>
        <dbReference type="PROSITE" id="PS50850"/>
    </source>
</evidence>
<evidence type="ECO:0000313" key="7">
    <source>
        <dbReference type="EMBL" id="OOK78915.1"/>
    </source>
</evidence>
<keyword evidence="4 5" id="KW-0472">Membrane</keyword>
<sequence length="160" mass="16993">MTTATSRMPAASYSGSPWNALWSMMIGFFMIMLDSTIVAIANPTIMAVLHVGYATVVWVTSAYLLGFAVVLLVAGRLGDRFGPKNLYLTGLAVFTAASMWCGLSGSAGALITARVVQGVGAGLLTPQTLSIITRTFPAARRGVAMSMWERRRASPAWSGR</sequence>
<dbReference type="Proteomes" id="UP000189229">
    <property type="component" value="Unassembled WGS sequence"/>
</dbReference>
<proteinExistence type="predicted"/>
<gene>
    <name evidence="7" type="ORF">BZL30_2258</name>
</gene>
<protein>
    <submittedName>
        <fullName evidence="7">Sugar (And other) transporter family protein</fullName>
    </submittedName>
</protein>
<organism evidence="7 8">
    <name type="scientific">Mycobacterium kansasii</name>
    <dbReference type="NCBI Taxonomy" id="1768"/>
    <lineage>
        <taxon>Bacteria</taxon>
        <taxon>Bacillati</taxon>
        <taxon>Actinomycetota</taxon>
        <taxon>Actinomycetes</taxon>
        <taxon>Mycobacteriales</taxon>
        <taxon>Mycobacteriaceae</taxon>
        <taxon>Mycobacterium</taxon>
    </lineage>
</organism>
<evidence type="ECO:0000256" key="2">
    <source>
        <dbReference type="ARBA" id="ARBA00022692"/>
    </source>
</evidence>
<keyword evidence="2 5" id="KW-0812">Transmembrane</keyword>